<organism evidence="2 3">
    <name type="scientific">Candidatus Roizmanbacteria bacterium CG03_land_8_20_14_0_80_39_12</name>
    <dbReference type="NCBI Taxonomy" id="1974847"/>
    <lineage>
        <taxon>Bacteria</taxon>
        <taxon>Candidatus Roizmaniibacteriota</taxon>
    </lineage>
</organism>
<dbReference type="AlphaFoldDB" id="A0A2M7BR80"/>
<keyword evidence="1" id="KW-0812">Transmembrane</keyword>
<reference evidence="3" key="1">
    <citation type="submission" date="2017-09" db="EMBL/GenBank/DDBJ databases">
        <title>Depth-based differentiation of microbial function through sediment-hosted aquifers and enrichment of novel symbionts in the deep terrestrial subsurface.</title>
        <authorList>
            <person name="Probst A.J."/>
            <person name="Ladd B."/>
            <person name="Jarett J.K."/>
            <person name="Geller-Mcgrath D.E."/>
            <person name="Sieber C.M.K."/>
            <person name="Emerson J.B."/>
            <person name="Anantharaman K."/>
            <person name="Thomas B.C."/>
            <person name="Malmstrom R."/>
            <person name="Stieglmeier M."/>
            <person name="Klingl A."/>
            <person name="Woyke T."/>
            <person name="Ryan C.M."/>
            <person name="Banfield J.F."/>
        </authorList>
    </citation>
    <scope>NUCLEOTIDE SEQUENCE [LARGE SCALE GENOMIC DNA]</scope>
</reference>
<feature type="transmembrane region" description="Helical" evidence="1">
    <location>
        <begin position="321"/>
        <end position="340"/>
    </location>
</feature>
<feature type="transmembrane region" description="Helical" evidence="1">
    <location>
        <begin position="119"/>
        <end position="137"/>
    </location>
</feature>
<accession>A0A2M7BR80</accession>
<evidence type="ECO:0008006" key="4">
    <source>
        <dbReference type="Google" id="ProtNLM"/>
    </source>
</evidence>
<dbReference type="InterPro" id="IPR021280">
    <property type="entry name" value="TMEM260-like"/>
</dbReference>
<feature type="transmembrane region" description="Helical" evidence="1">
    <location>
        <begin position="144"/>
        <end position="166"/>
    </location>
</feature>
<proteinExistence type="predicted"/>
<sequence>MLAAVFVIINSFFIFLQSNFIFGGDSAEYSTVAQTWGIAHPPGYPLYSFLINIANRLIPFGTTPWKVALLSSIPTVITAYVIYRILCLIKLHKYIAFAVSILYLFLFPIWQYALIPEVFALHTMLISLITYLLLMFIKKNDKRLLIVASLLCGLSISHHHIFILFLPGWIALLWGKVRKIYADKQLLMRMGVFLCLGASVYLYTIIVSLNNTIIDWENAKTLEGFFRLITRSAYGPFKAYSTSGANIVNQLSDMVSGITFILLDFKPLGIIFIGLGMYASRKFTKQFSNFLFISLSFHFIFLFYTNFALTNSISEGMFERFLIPLYVILIIFLGMGMDYFYKKYYLSIVAAIRNANLKNIAKVGYFLFLGIFIFSVAQQNYKTISLIAQETTFDQFGKDIVNTVPQGGILSTQGDTTTFTTSYRLYGLKERKDLLLFQLGLMGKANYVALIQKRFPTLVLPEPVKSSEQYKQFIEHNSKRGYYSDGEMSIGTWRPYGLLWKYYPDNAAASSDSAVLLADNKRFWEQTYTIPLLSPYEKNIFHLNSVGEYYLHAYQNYAKLLVFMNKYSEAEIVLKNIVDRYKRNDPQSTATYMNILVHEKKCLQATQVAKQIGLDDTIKKYPGFVKSALAYLQACDPQNRAVPKYIKQLLEYEKGAKTDLNSF</sequence>
<dbReference type="Pfam" id="PF11028">
    <property type="entry name" value="TMEM260-like"/>
    <property type="match status" value="1"/>
</dbReference>
<feature type="transmembrane region" description="Helical" evidence="1">
    <location>
        <begin position="290"/>
        <end position="309"/>
    </location>
</feature>
<dbReference type="EMBL" id="PEVA01000215">
    <property type="protein sequence ID" value="PIV07978.1"/>
    <property type="molecule type" value="Genomic_DNA"/>
</dbReference>
<evidence type="ECO:0000256" key="1">
    <source>
        <dbReference type="SAM" id="Phobius"/>
    </source>
</evidence>
<comment type="caution">
    <text evidence="2">The sequence shown here is derived from an EMBL/GenBank/DDBJ whole genome shotgun (WGS) entry which is preliminary data.</text>
</comment>
<keyword evidence="1" id="KW-1133">Transmembrane helix</keyword>
<dbReference type="Proteomes" id="UP000230119">
    <property type="component" value="Unassembled WGS sequence"/>
</dbReference>
<name>A0A2M7BR80_9BACT</name>
<keyword evidence="1" id="KW-0472">Membrane</keyword>
<gene>
    <name evidence="2" type="ORF">COS52_05130</name>
</gene>
<feature type="transmembrane region" description="Helical" evidence="1">
    <location>
        <begin position="360"/>
        <end position="377"/>
    </location>
</feature>
<evidence type="ECO:0000313" key="2">
    <source>
        <dbReference type="EMBL" id="PIV07978.1"/>
    </source>
</evidence>
<evidence type="ECO:0000313" key="3">
    <source>
        <dbReference type="Proteomes" id="UP000230119"/>
    </source>
</evidence>
<dbReference type="PANTHER" id="PTHR16214">
    <property type="entry name" value="TRANSMEMBRANE PROTEIN 260"/>
    <property type="match status" value="1"/>
</dbReference>
<feature type="transmembrane region" description="Helical" evidence="1">
    <location>
        <begin position="257"/>
        <end position="278"/>
    </location>
</feature>
<feature type="transmembrane region" description="Helical" evidence="1">
    <location>
        <begin position="67"/>
        <end position="87"/>
    </location>
</feature>
<dbReference type="InterPro" id="IPR052724">
    <property type="entry name" value="GT117_domain-containing"/>
</dbReference>
<dbReference type="PANTHER" id="PTHR16214:SF3">
    <property type="entry name" value="TRANSMEMBRANE PROTEIN 260"/>
    <property type="match status" value="1"/>
</dbReference>
<feature type="transmembrane region" description="Helical" evidence="1">
    <location>
        <begin position="186"/>
        <end position="209"/>
    </location>
</feature>
<protein>
    <recommendedName>
        <fullName evidence="4">DUF2723 domain-containing protein</fullName>
    </recommendedName>
</protein>
<feature type="transmembrane region" description="Helical" evidence="1">
    <location>
        <begin position="94"/>
        <end position="113"/>
    </location>
</feature>